<dbReference type="Proteomes" id="UP000323594">
    <property type="component" value="Chromosome"/>
</dbReference>
<feature type="domain" description="ABC transporter" evidence="5">
    <location>
        <begin position="6"/>
        <end position="226"/>
    </location>
</feature>
<reference evidence="7 9" key="3">
    <citation type="submission" date="2019-08" db="EMBL/GenBank/DDBJ databases">
        <authorList>
            <person name="Kuhnert P."/>
        </authorList>
    </citation>
    <scope>NUCLEOTIDE SEQUENCE [LARGE SCALE GENOMIC DNA]</scope>
    <source>
        <strain evidence="7 9">B36.5</strain>
    </source>
</reference>
<keyword evidence="4 6" id="KW-0067">ATP-binding</keyword>
<evidence type="ECO:0000259" key="5">
    <source>
        <dbReference type="PROSITE" id="PS50893"/>
    </source>
</evidence>
<dbReference type="PANTHER" id="PTHR42798:SF2">
    <property type="entry name" value="ABC TRANSPORTER ATP-BINDING PROTEIN MG467-RELATED"/>
    <property type="match status" value="1"/>
</dbReference>
<organism evidence="6 8">
    <name type="scientific">Treponema phagedenis</name>
    <dbReference type="NCBI Taxonomy" id="162"/>
    <lineage>
        <taxon>Bacteria</taxon>
        <taxon>Pseudomonadati</taxon>
        <taxon>Spirochaetota</taxon>
        <taxon>Spirochaetia</taxon>
        <taxon>Spirochaetales</taxon>
        <taxon>Treponemataceae</taxon>
        <taxon>Treponema</taxon>
    </lineage>
</organism>
<evidence type="ECO:0000313" key="8">
    <source>
        <dbReference type="Proteomes" id="UP000042527"/>
    </source>
</evidence>
<dbReference type="InterPro" id="IPR003593">
    <property type="entry name" value="AAA+_ATPase"/>
</dbReference>
<dbReference type="OrthoDB" id="9805538at2"/>
<protein>
    <submittedName>
        <fullName evidence="7">ABC transporter ATP-binding protein</fullName>
    </submittedName>
    <submittedName>
        <fullName evidence="6">Outer membrane-specific lipoprotein transporter subunit ATP-binding component of ABC superfamily</fullName>
    </submittedName>
</protein>
<evidence type="ECO:0000313" key="7">
    <source>
        <dbReference type="EMBL" id="QEJ98217.1"/>
    </source>
</evidence>
<sequence length="226" mass="24645">MNNPVLSVNNLYKSFTSASEDLHILTDLHLEIPSAAKIAITGESGCGKSTLLNIIGGMEAADSGKILAGSYNLLSLTEAELTEYRRHFLGLIFQFHYLLKDFTALENIMLPALIAGKNKKEIKERALSLIADVRLENRKDHFPAQLSGGERQRIAVARALINDPMLVLADEPTGNLDPQNAASVQDLLFSLTDKHGKTLLIVTHDPGIASMADSCYRLEHGKLVAV</sequence>
<dbReference type="InterPro" id="IPR027417">
    <property type="entry name" value="P-loop_NTPase"/>
</dbReference>
<dbReference type="Pfam" id="PF00005">
    <property type="entry name" value="ABC_tran"/>
    <property type="match status" value="1"/>
</dbReference>
<dbReference type="PANTHER" id="PTHR42798">
    <property type="entry name" value="LIPOPROTEIN-RELEASING SYSTEM ATP-BINDING PROTEIN LOLD"/>
    <property type="match status" value="1"/>
</dbReference>
<dbReference type="InterPro" id="IPR003439">
    <property type="entry name" value="ABC_transporter-like_ATP-bd"/>
</dbReference>
<dbReference type="PROSITE" id="PS50893">
    <property type="entry name" value="ABC_TRANSPORTER_2"/>
    <property type="match status" value="1"/>
</dbReference>
<evidence type="ECO:0000313" key="9">
    <source>
        <dbReference type="Proteomes" id="UP000323594"/>
    </source>
</evidence>
<evidence type="ECO:0000256" key="3">
    <source>
        <dbReference type="ARBA" id="ARBA00022741"/>
    </source>
</evidence>
<evidence type="ECO:0000256" key="4">
    <source>
        <dbReference type="ARBA" id="ARBA00022840"/>
    </source>
</evidence>
<comment type="similarity">
    <text evidence="1">Belongs to the ABC transporter superfamily.</text>
</comment>
<dbReference type="CDD" id="cd03255">
    <property type="entry name" value="ABC_MJ0796_LolCDE_FtsE"/>
    <property type="match status" value="1"/>
</dbReference>
<gene>
    <name evidence="6" type="primary">lolD</name>
    <name evidence="7" type="ORF">FUT82_09545</name>
    <name evidence="6" type="ORF">TPHV1_20149</name>
</gene>
<keyword evidence="3" id="KW-0547">Nucleotide-binding</keyword>
<dbReference type="AlphaFoldDB" id="A0A0B7GVN0"/>
<dbReference type="EMBL" id="CDNC01000012">
    <property type="protein sequence ID" value="CEM61612.1"/>
    <property type="molecule type" value="Genomic_DNA"/>
</dbReference>
<keyword evidence="2" id="KW-0813">Transport</keyword>
<dbReference type="InterPro" id="IPR017871">
    <property type="entry name" value="ABC_transporter-like_CS"/>
</dbReference>
<dbReference type="PROSITE" id="PS00211">
    <property type="entry name" value="ABC_TRANSPORTER_1"/>
    <property type="match status" value="1"/>
</dbReference>
<dbReference type="SUPFAM" id="SSF52540">
    <property type="entry name" value="P-loop containing nucleoside triphosphate hydrolases"/>
    <property type="match status" value="1"/>
</dbReference>
<dbReference type="Proteomes" id="UP000042527">
    <property type="component" value="Unassembled WGS sequence"/>
</dbReference>
<dbReference type="EMBL" id="CP042817">
    <property type="protein sequence ID" value="QEJ98217.1"/>
    <property type="molecule type" value="Genomic_DNA"/>
</dbReference>
<evidence type="ECO:0000256" key="1">
    <source>
        <dbReference type="ARBA" id="ARBA00005417"/>
    </source>
</evidence>
<dbReference type="RefSeq" id="WP_002694945.1">
    <property type="nucleotide sequence ID" value="NZ_CDNC01000012.1"/>
</dbReference>
<keyword evidence="8" id="KW-1185">Reference proteome</keyword>
<reference evidence="6" key="2">
    <citation type="submission" date="2015-01" db="EMBL/GenBank/DDBJ databases">
        <authorList>
            <person name="Xiang T."/>
            <person name="Song Y."/>
            <person name="Huang L."/>
            <person name="Wang B."/>
            <person name="Wu P."/>
        </authorList>
    </citation>
    <scope>NUCLEOTIDE SEQUENCE [LARGE SCALE GENOMIC DNA]</scope>
    <source>
        <strain evidence="6">V1</strain>
    </source>
</reference>
<dbReference type="SMART" id="SM00382">
    <property type="entry name" value="AAA"/>
    <property type="match status" value="1"/>
</dbReference>
<dbReference type="GO" id="GO:0005524">
    <property type="term" value="F:ATP binding"/>
    <property type="evidence" value="ECO:0007669"/>
    <property type="project" value="UniProtKB-KW"/>
</dbReference>
<dbReference type="GO" id="GO:0016887">
    <property type="term" value="F:ATP hydrolysis activity"/>
    <property type="evidence" value="ECO:0007669"/>
    <property type="project" value="InterPro"/>
</dbReference>
<accession>A0A0B7GVN0</accession>
<proteinExistence type="inferred from homology"/>
<evidence type="ECO:0000256" key="2">
    <source>
        <dbReference type="ARBA" id="ARBA00022448"/>
    </source>
</evidence>
<keyword evidence="6" id="KW-0449">Lipoprotein</keyword>
<dbReference type="Gene3D" id="3.40.50.300">
    <property type="entry name" value="P-loop containing nucleotide triphosphate hydrolases"/>
    <property type="match status" value="1"/>
</dbReference>
<dbReference type="GeneID" id="57753213"/>
<dbReference type="InterPro" id="IPR017911">
    <property type="entry name" value="MacB-like_ATP-bd"/>
</dbReference>
<reference evidence="8" key="1">
    <citation type="submission" date="2015-01" db="EMBL/GenBank/DDBJ databases">
        <authorList>
            <person name="Manzoor Shahid"/>
            <person name="Zubair Saima"/>
        </authorList>
    </citation>
    <scope>NUCLEOTIDE SEQUENCE [LARGE SCALE GENOMIC DNA]</scope>
    <source>
        <strain evidence="8">V1</strain>
    </source>
</reference>
<evidence type="ECO:0000313" key="6">
    <source>
        <dbReference type="EMBL" id="CEM61612.1"/>
    </source>
</evidence>
<name>A0A0B7GVN0_TREPH</name>